<dbReference type="AlphaFoldDB" id="A0AA39XJ51"/>
<keyword evidence="3" id="KW-0560">Oxidoreductase</keyword>
<dbReference type="Pfam" id="PF00106">
    <property type="entry name" value="adh_short"/>
    <property type="match status" value="1"/>
</dbReference>
<dbReference type="SUPFAM" id="SSF51735">
    <property type="entry name" value="NAD(P)-binding Rossmann-fold domains"/>
    <property type="match status" value="1"/>
</dbReference>
<gene>
    <name evidence="4" type="ORF">B0T17DRAFT_486019</name>
</gene>
<protein>
    <submittedName>
        <fullName evidence="4">Short-chain dehydrogenase/reductase</fullName>
    </submittedName>
</protein>
<evidence type="ECO:0000313" key="4">
    <source>
        <dbReference type="EMBL" id="KAK0634556.1"/>
    </source>
</evidence>
<keyword evidence="5" id="KW-1185">Reference proteome</keyword>
<evidence type="ECO:0000256" key="3">
    <source>
        <dbReference type="ARBA" id="ARBA00023002"/>
    </source>
</evidence>
<dbReference type="Proteomes" id="UP001174934">
    <property type="component" value="Unassembled WGS sequence"/>
</dbReference>
<evidence type="ECO:0000256" key="1">
    <source>
        <dbReference type="ARBA" id="ARBA00006484"/>
    </source>
</evidence>
<dbReference type="EMBL" id="JAULSR010000001">
    <property type="protein sequence ID" value="KAK0634556.1"/>
    <property type="molecule type" value="Genomic_DNA"/>
</dbReference>
<evidence type="ECO:0000313" key="5">
    <source>
        <dbReference type="Proteomes" id="UP001174934"/>
    </source>
</evidence>
<dbReference type="PANTHER" id="PTHR44229:SF4">
    <property type="entry name" value="15-HYDROXYPROSTAGLANDIN DEHYDROGENASE [NAD(+)]"/>
    <property type="match status" value="1"/>
</dbReference>
<dbReference type="Gene3D" id="3.40.50.720">
    <property type="entry name" value="NAD(P)-binding Rossmann-like Domain"/>
    <property type="match status" value="1"/>
</dbReference>
<name>A0AA39XJ51_9PEZI</name>
<dbReference type="InterPro" id="IPR036291">
    <property type="entry name" value="NAD(P)-bd_dom_sf"/>
</dbReference>
<dbReference type="GO" id="GO:0016616">
    <property type="term" value="F:oxidoreductase activity, acting on the CH-OH group of donors, NAD or NADP as acceptor"/>
    <property type="evidence" value="ECO:0007669"/>
    <property type="project" value="TreeGrafter"/>
</dbReference>
<dbReference type="GO" id="GO:0005737">
    <property type="term" value="C:cytoplasm"/>
    <property type="evidence" value="ECO:0007669"/>
    <property type="project" value="TreeGrafter"/>
</dbReference>
<comment type="caution">
    <text evidence="4">The sequence shown here is derived from an EMBL/GenBank/DDBJ whole genome shotgun (WGS) entry which is preliminary data.</text>
</comment>
<proteinExistence type="inferred from homology"/>
<dbReference type="PROSITE" id="PS00061">
    <property type="entry name" value="ADH_SHORT"/>
    <property type="match status" value="1"/>
</dbReference>
<keyword evidence="2" id="KW-0521">NADP</keyword>
<reference evidence="4" key="1">
    <citation type="submission" date="2023-06" db="EMBL/GenBank/DDBJ databases">
        <title>Genome-scale phylogeny and comparative genomics of the fungal order Sordariales.</title>
        <authorList>
            <consortium name="Lawrence Berkeley National Laboratory"/>
            <person name="Hensen N."/>
            <person name="Bonometti L."/>
            <person name="Westerberg I."/>
            <person name="Brannstrom I.O."/>
            <person name="Guillou S."/>
            <person name="Cros-Aarteil S."/>
            <person name="Calhoun S."/>
            <person name="Haridas S."/>
            <person name="Kuo A."/>
            <person name="Mondo S."/>
            <person name="Pangilinan J."/>
            <person name="Riley R."/>
            <person name="LaButti K."/>
            <person name="Andreopoulos B."/>
            <person name="Lipzen A."/>
            <person name="Chen C."/>
            <person name="Yanf M."/>
            <person name="Daum C."/>
            <person name="Ng V."/>
            <person name="Clum A."/>
            <person name="Steindorff A."/>
            <person name="Ohm R."/>
            <person name="Martin F."/>
            <person name="Silar P."/>
            <person name="Natvig D."/>
            <person name="Lalanne C."/>
            <person name="Gautier V."/>
            <person name="Ament-velasquez S.L."/>
            <person name="Kruys A."/>
            <person name="Hutchinson M.I."/>
            <person name="Powell A.J."/>
            <person name="Barry K."/>
            <person name="Miller A.N."/>
            <person name="Grigoriev I.V."/>
            <person name="Debuchy R."/>
            <person name="Gladieux P."/>
            <person name="Thoren M.H."/>
            <person name="Johannesson H."/>
        </authorList>
    </citation>
    <scope>NUCLEOTIDE SEQUENCE</scope>
    <source>
        <strain evidence="4">SMH3391-2</strain>
    </source>
</reference>
<accession>A0AA39XJ51</accession>
<organism evidence="4 5">
    <name type="scientific">Bombardia bombarda</name>
    <dbReference type="NCBI Taxonomy" id="252184"/>
    <lineage>
        <taxon>Eukaryota</taxon>
        <taxon>Fungi</taxon>
        <taxon>Dikarya</taxon>
        <taxon>Ascomycota</taxon>
        <taxon>Pezizomycotina</taxon>
        <taxon>Sordariomycetes</taxon>
        <taxon>Sordariomycetidae</taxon>
        <taxon>Sordariales</taxon>
        <taxon>Lasiosphaeriaceae</taxon>
        <taxon>Bombardia</taxon>
    </lineage>
</organism>
<dbReference type="PANTHER" id="PTHR44229">
    <property type="entry name" value="15-HYDROXYPROSTAGLANDIN DEHYDROGENASE [NAD(+)]"/>
    <property type="match status" value="1"/>
</dbReference>
<dbReference type="InterPro" id="IPR020904">
    <property type="entry name" value="Sc_DH/Rdtase_CS"/>
</dbReference>
<evidence type="ECO:0000256" key="2">
    <source>
        <dbReference type="ARBA" id="ARBA00022857"/>
    </source>
</evidence>
<sequence>MADSKKPPSYFSVEGKTAIVTGAGSGINLAFAELLLSRSCNVVFADISLRPEAQAVVDRYSDGSPRALYIQTDVTSWPALTNLIETSISNFGDFDILCPGAGVFEPTWSGFWHPPGADPEARDTPDGGRYATIDIDLTHPIRATQLALGHWLNNKTNTKPRRVLHISSIAAQLPTFPTPLYGAAKAGLSAFVRAMAPLDAEFGVRVNAVAPGLILTPLWVEDPDKQSLVDLKGDTWATPKEVAVAMMRCVEEPELVGGTVLEVGREHSRLVAALGDPGPDRNPESGKALSNSRFVMAFEYTLGYVLVISLCCSERDTVVLQV</sequence>
<dbReference type="PRINTS" id="PR00081">
    <property type="entry name" value="GDHRDH"/>
</dbReference>
<dbReference type="FunFam" id="3.40.50.720:FF:000643">
    <property type="entry name" value="Short chain dehydrogenase/reductase family oxidoreductase, putative"/>
    <property type="match status" value="1"/>
</dbReference>
<dbReference type="InterPro" id="IPR002347">
    <property type="entry name" value="SDR_fam"/>
</dbReference>
<comment type="similarity">
    <text evidence="1">Belongs to the short-chain dehydrogenases/reductases (SDR) family.</text>
</comment>